<name>A0A915I6E2_ROMCU</name>
<dbReference type="AlphaFoldDB" id="A0A915I6E2"/>
<evidence type="ECO:0000313" key="2">
    <source>
        <dbReference type="WBParaSite" id="nRc.2.0.1.t08934-RA"/>
    </source>
</evidence>
<dbReference type="Proteomes" id="UP000887565">
    <property type="component" value="Unplaced"/>
</dbReference>
<accession>A0A915I6E2</accession>
<dbReference type="WBParaSite" id="nRc.2.0.1.t08934-RA">
    <property type="protein sequence ID" value="nRc.2.0.1.t08934-RA"/>
    <property type="gene ID" value="nRc.2.0.1.g08934"/>
</dbReference>
<reference evidence="2" key="1">
    <citation type="submission" date="2022-11" db="UniProtKB">
        <authorList>
            <consortium name="WormBaseParasite"/>
        </authorList>
    </citation>
    <scope>IDENTIFICATION</scope>
</reference>
<keyword evidence="1" id="KW-1185">Reference proteome</keyword>
<evidence type="ECO:0000313" key="1">
    <source>
        <dbReference type="Proteomes" id="UP000887565"/>
    </source>
</evidence>
<protein>
    <submittedName>
        <fullName evidence="2">Uncharacterized protein</fullName>
    </submittedName>
</protein>
<organism evidence="1 2">
    <name type="scientific">Romanomermis culicivorax</name>
    <name type="common">Nematode worm</name>
    <dbReference type="NCBI Taxonomy" id="13658"/>
    <lineage>
        <taxon>Eukaryota</taxon>
        <taxon>Metazoa</taxon>
        <taxon>Ecdysozoa</taxon>
        <taxon>Nematoda</taxon>
        <taxon>Enoplea</taxon>
        <taxon>Dorylaimia</taxon>
        <taxon>Mermithida</taxon>
        <taxon>Mermithoidea</taxon>
        <taxon>Mermithidae</taxon>
        <taxon>Romanomermis</taxon>
    </lineage>
</organism>
<proteinExistence type="predicted"/>
<sequence>MAKLLRWSQAEARVVAGTSSGSRLTKDPLNWCGRCLDQFLVAWHLLAAHIFGEIFLDEQMDTHKDFAEKR</sequence>